<evidence type="ECO:0000256" key="3">
    <source>
        <dbReference type="ARBA" id="ARBA00023002"/>
    </source>
</evidence>
<evidence type="ECO:0000256" key="2">
    <source>
        <dbReference type="ARBA" id="ARBA00022857"/>
    </source>
</evidence>
<dbReference type="AlphaFoldDB" id="A0A139A523"/>
<dbReference type="Proteomes" id="UP000070544">
    <property type="component" value="Unassembled WGS sequence"/>
</dbReference>
<dbReference type="PRINTS" id="PR00081">
    <property type="entry name" value="GDHRDH"/>
</dbReference>
<organism evidence="4 5">
    <name type="scientific">Gonapodya prolifera (strain JEL478)</name>
    <name type="common">Monoblepharis prolifera</name>
    <dbReference type="NCBI Taxonomy" id="1344416"/>
    <lineage>
        <taxon>Eukaryota</taxon>
        <taxon>Fungi</taxon>
        <taxon>Fungi incertae sedis</taxon>
        <taxon>Chytridiomycota</taxon>
        <taxon>Chytridiomycota incertae sedis</taxon>
        <taxon>Monoblepharidomycetes</taxon>
        <taxon>Monoblepharidales</taxon>
        <taxon>Gonapodyaceae</taxon>
        <taxon>Gonapodya</taxon>
    </lineage>
</organism>
<evidence type="ECO:0000313" key="5">
    <source>
        <dbReference type="Proteomes" id="UP000070544"/>
    </source>
</evidence>
<accession>A0A139A523</accession>
<dbReference type="OrthoDB" id="191139at2759"/>
<gene>
    <name evidence="4" type="ORF">M427DRAFT_420579</name>
</gene>
<protein>
    <submittedName>
        <fullName evidence="4">NAD(P)-binding protein</fullName>
    </submittedName>
</protein>
<comment type="similarity">
    <text evidence="1">Belongs to the short-chain dehydrogenases/reductases (SDR) family.</text>
</comment>
<keyword evidence="3" id="KW-0560">Oxidoreductase</keyword>
<keyword evidence="2" id="KW-0521">NADP</keyword>
<dbReference type="PANTHER" id="PTHR24320">
    <property type="entry name" value="RETINOL DEHYDROGENASE"/>
    <property type="match status" value="1"/>
</dbReference>
<dbReference type="SUPFAM" id="SSF51735">
    <property type="entry name" value="NAD(P)-binding Rossmann-fold domains"/>
    <property type="match status" value="1"/>
</dbReference>
<name>A0A139A523_GONPJ</name>
<evidence type="ECO:0000256" key="1">
    <source>
        <dbReference type="ARBA" id="ARBA00006484"/>
    </source>
</evidence>
<evidence type="ECO:0000313" key="4">
    <source>
        <dbReference type="EMBL" id="KXS11841.1"/>
    </source>
</evidence>
<keyword evidence="5" id="KW-1185">Reference proteome</keyword>
<dbReference type="InterPro" id="IPR036291">
    <property type="entry name" value="NAD(P)-bd_dom_sf"/>
</dbReference>
<dbReference type="Gene3D" id="3.40.50.720">
    <property type="entry name" value="NAD(P)-binding Rossmann-like Domain"/>
    <property type="match status" value="1"/>
</dbReference>
<dbReference type="EMBL" id="KQ965796">
    <property type="protein sequence ID" value="KXS11841.1"/>
    <property type="molecule type" value="Genomic_DNA"/>
</dbReference>
<dbReference type="PANTHER" id="PTHR24320:SF282">
    <property type="entry name" value="WW DOMAIN-CONTAINING OXIDOREDUCTASE"/>
    <property type="match status" value="1"/>
</dbReference>
<sequence length="332" mass="36356">MSTLLGSCDVMDAVDALEFRYESLPDLTGQTAVITGCSSGLGAATALELARKGARVLCLGRKEEKTRDVIGQITNETGNNKLEFIHCDLLSLASVQAAAETVLSKNVPVNMLILNAGVIGSPTEMQRSQDGIEVTWATNHLSHFLLTILLIPLLERSIGQGAPTRVVSVSSISQSMTGYREGIRFDAYDDAAEYKFLHRYAETKLANILMSRELQRRVEEKYGAGVPFYSNSCHPGIVNTAMGEDHVRPWLKNVVSGVKRIFMTTPNQGAKSIVYLAASSDVQTLNLRGKFYIDRARPSRPGDLCPAASDMDLAKRLWEWSFDVVRGKGVKV</sequence>
<dbReference type="STRING" id="1344416.A0A139A523"/>
<dbReference type="InterPro" id="IPR002347">
    <property type="entry name" value="SDR_fam"/>
</dbReference>
<reference evidence="4 5" key="1">
    <citation type="journal article" date="2015" name="Genome Biol. Evol.">
        <title>Phylogenomic analyses indicate that early fungi evolved digesting cell walls of algal ancestors of land plants.</title>
        <authorList>
            <person name="Chang Y."/>
            <person name="Wang S."/>
            <person name="Sekimoto S."/>
            <person name="Aerts A.L."/>
            <person name="Choi C."/>
            <person name="Clum A."/>
            <person name="LaButti K.M."/>
            <person name="Lindquist E.A."/>
            <person name="Yee Ngan C."/>
            <person name="Ohm R.A."/>
            <person name="Salamov A.A."/>
            <person name="Grigoriev I.V."/>
            <person name="Spatafora J.W."/>
            <person name="Berbee M.L."/>
        </authorList>
    </citation>
    <scope>NUCLEOTIDE SEQUENCE [LARGE SCALE GENOMIC DNA]</scope>
    <source>
        <strain evidence="4 5">JEL478</strain>
    </source>
</reference>
<proteinExistence type="inferred from homology"/>
<dbReference type="Pfam" id="PF00106">
    <property type="entry name" value="adh_short"/>
    <property type="match status" value="1"/>
</dbReference>
<dbReference type="GO" id="GO:0016491">
    <property type="term" value="F:oxidoreductase activity"/>
    <property type="evidence" value="ECO:0007669"/>
    <property type="project" value="UniProtKB-KW"/>
</dbReference>